<name>A0AAD4F288_9PEZI</name>
<comment type="caution">
    <text evidence="1">The sequence shown here is derived from an EMBL/GenBank/DDBJ whole genome shotgun (WGS) entry which is preliminary data.</text>
</comment>
<sequence length="329" mass="36498">MLDICNSLIKIENGVVLPMHHSLREYSQSTSNSKADGSHEDFVSRAPLAIAKTLLSYISHPALSRNLKDLANDDNFEPTHPLADAAYDSDHHWQPLADLISQLPGLADVVYRCTSQFPPCLLKAMHANDKPARLHLQMFKLRSAYDGSATIDPHEWEIILSPCLHSIWLQYRCPVRENGDWLPSRQLDTLRRIVQQGPVSPGLKEVKMVYEIPSERGTLRFFSPDETGTMPDPANRRVGPCLKLLVSSFPCLTDLSPAPAECRLRRYRMGHIYDAFINSALDASLAQEILAAVGGNVETLLVRTFRGLSFPGEAPDWGMPGGTSLASMA</sequence>
<gene>
    <name evidence="1" type="ORF">NEMBOFW57_000165</name>
</gene>
<dbReference type="EMBL" id="JAHCVI010000001">
    <property type="protein sequence ID" value="KAG7290167.1"/>
    <property type="molecule type" value="Genomic_DNA"/>
</dbReference>
<evidence type="ECO:0000313" key="1">
    <source>
        <dbReference type="EMBL" id="KAG7290167.1"/>
    </source>
</evidence>
<organism evidence="1 2">
    <name type="scientific">Staphylotrichum longicolle</name>
    <dbReference type="NCBI Taxonomy" id="669026"/>
    <lineage>
        <taxon>Eukaryota</taxon>
        <taxon>Fungi</taxon>
        <taxon>Dikarya</taxon>
        <taxon>Ascomycota</taxon>
        <taxon>Pezizomycotina</taxon>
        <taxon>Sordariomycetes</taxon>
        <taxon>Sordariomycetidae</taxon>
        <taxon>Sordariales</taxon>
        <taxon>Chaetomiaceae</taxon>
        <taxon>Staphylotrichum</taxon>
    </lineage>
</organism>
<evidence type="ECO:0000313" key="2">
    <source>
        <dbReference type="Proteomes" id="UP001197093"/>
    </source>
</evidence>
<proteinExistence type="predicted"/>
<accession>A0AAD4F288</accession>
<protein>
    <submittedName>
        <fullName evidence="1">Uncharacterized protein</fullName>
    </submittedName>
</protein>
<reference evidence="1" key="1">
    <citation type="submission" date="2023-02" db="EMBL/GenBank/DDBJ databases">
        <authorList>
            <person name="Palmer J.M."/>
        </authorList>
    </citation>
    <scope>NUCLEOTIDE SEQUENCE</scope>
    <source>
        <strain evidence="1">FW57</strain>
    </source>
</reference>
<keyword evidence="2" id="KW-1185">Reference proteome</keyword>
<dbReference type="AlphaFoldDB" id="A0AAD4F288"/>
<dbReference type="Proteomes" id="UP001197093">
    <property type="component" value="Unassembled WGS sequence"/>
</dbReference>